<evidence type="ECO:0000313" key="3">
    <source>
        <dbReference type="Proteomes" id="UP000325313"/>
    </source>
</evidence>
<dbReference type="EMBL" id="VDEP01000069">
    <property type="protein sequence ID" value="KAA1134205.1"/>
    <property type="molecule type" value="Genomic_DNA"/>
</dbReference>
<evidence type="ECO:0000256" key="1">
    <source>
        <dbReference type="SAM" id="MobiDB-lite"/>
    </source>
</evidence>
<reference evidence="2 3" key="1">
    <citation type="submission" date="2019-05" db="EMBL/GenBank/DDBJ databases">
        <title>Emergence of the Ug99 lineage of the wheat stem rust pathogen through somatic hybridization.</title>
        <authorList>
            <person name="Li F."/>
            <person name="Upadhyaya N.M."/>
            <person name="Sperschneider J."/>
            <person name="Matny O."/>
            <person name="Nguyen-Phuc H."/>
            <person name="Mago R."/>
            <person name="Raley C."/>
            <person name="Miller M.E."/>
            <person name="Silverstein K.A.T."/>
            <person name="Henningsen E."/>
            <person name="Hirsch C.D."/>
            <person name="Visser B."/>
            <person name="Pretorius Z.A."/>
            <person name="Steffenson B.J."/>
            <person name="Schwessinger B."/>
            <person name="Dodds P.N."/>
            <person name="Figueroa M."/>
        </authorList>
    </citation>
    <scope>NUCLEOTIDE SEQUENCE [LARGE SCALE GENOMIC DNA]</scope>
    <source>
        <strain evidence="2 3">Ug99</strain>
    </source>
</reference>
<dbReference type="AlphaFoldDB" id="A0A5B0S9T6"/>
<dbReference type="Proteomes" id="UP000325313">
    <property type="component" value="Unassembled WGS sequence"/>
</dbReference>
<comment type="caution">
    <text evidence="2">The sequence shown here is derived from an EMBL/GenBank/DDBJ whole genome shotgun (WGS) entry which is preliminary data.</text>
</comment>
<feature type="region of interest" description="Disordered" evidence="1">
    <location>
        <begin position="140"/>
        <end position="175"/>
    </location>
</feature>
<accession>A0A5B0S9T6</accession>
<organism evidence="2 3">
    <name type="scientific">Puccinia graminis f. sp. tritici</name>
    <dbReference type="NCBI Taxonomy" id="56615"/>
    <lineage>
        <taxon>Eukaryota</taxon>
        <taxon>Fungi</taxon>
        <taxon>Dikarya</taxon>
        <taxon>Basidiomycota</taxon>
        <taxon>Pucciniomycotina</taxon>
        <taxon>Pucciniomycetes</taxon>
        <taxon>Pucciniales</taxon>
        <taxon>Pucciniaceae</taxon>
        <taxon>Puccinia</taxon>
    </lineage>
</organism>
<gene>
    <name evidence="2" type="ORF">PGTUg99_032451</name>
</gene>
<protein>
    <submittedName>
        <fullName evidence="2">Uncharacterized protein</fullName>
    </submittedName>
</protein>
<sequence length="288" mass="32886">MFGPMNLRTRFERDPAHPDVQVRISINGPESETRDACQELVCVKSCTAIGYDPIRYQPAFSDIHPPEGGVEFFNFDNIVPPDSNKVKIHKYILLDPSFDLNEDKMMIIGKIDLLHIALYTLGVSQLILSTPIEGFGDTSEIQRGRSGYQNSRIGEAGYSGAGRSRNGRSKGKEPERIEKNYKSQIETHQQLQNKYPDYDQHEAAKITSRLHQLLVDNSKNEVSTDKMGDEIDQISSEFGSWLVKIKANQITHPHPEFVQDFNNVYLKLIPQARQKLIERLRQENKIYP</sequence>
<evidence type="ECO:0000313" key="2">
    <source>
        <dbReference type="EMBL" id="KAA1134205.1"/>
    </source>
</evidence>
<name>A0A5B0S9T6_PUCGR</name>
<proteinExistence type="predicted"/>